<dbReference type="InterPro" id="IPR004035">
    <property type="entry name" value="Endouclease-III_FeS-bd_BS"/>
</dbReference>
<keyword evidence="2 12" id="KW-0004">4Fe-4S</keyword>
<keyword evidence="10 12" id="KW-0456">Lyase</keyword>
<dbReference type="InterPro" id="IPR011257">
    <property type="entry name" value="DNA_glycosylase"/>
</dbReference>
<evidence type="ECO:0000256" key="5">
    <source>
        <dbReference type="ARBA" id="ARBA00022801"/>
    </source>
</evidence>
<evidence type="ECO:0000313" key="15">
    <source>
        <dbReference type="Proteomes" id="UP000280444"/>
    </source>
</evidence>
<dbReference type="Gene3D" id="1.10.1670.10">
    <property type="entry name" value="Helix-hairpin-Helix base-excision DNA repair enzymes (C-terminal)"/>
    <property type="match status" value="1"/>
</dbReference>
<feature type="binding site" evidence="12">
    <location>
        <position position="187"/>
    </location>
    <ligand>
        <name>[4Fe-4S] cluster</name>
        <dbReference type="ChEBI" id="CHEBI:49883"/>
    </ligand>
</feature>
<dbReference type="InterPro" id="IPR003651">
    <property type="entry name" value="Endonuclease3_FeS-loop_motif"/>
</dbReference>
<dbReference type="EMBL" id="RQZF01000002">
    <property type="protein sequence ID" value="RRC95944.1"/>
    <property type="molecule type" value="Genomic_DNA"/>
</dbReference>
<keyword evidence="3 12" id="KW-0479">Metal-binding</keyword>
<dbReference type="SUPFAM" id="SSF48150">
    <property type="entry name" value="DNA-glycosylase"/>
    <property type="match status" value="1"/>
</dbReference>
<dbReference type="GO" id="GO:0019104">
    <property type="term" value="F:DNA N-glycosylase activity"/>
    <property type="evidence" value="ECO:0007669"/>
    <property type="project" value="UniProtKB-UniRule"/>
</dbReference>
<evidence type="ECO:0000256" key="6">
    <source>
        <dbReference type="ARBA" id="ARBA00023004"/>
    </source>
</evidence>
<dbReference type="NCBIfam" id="TIGR01083">
    <property type="entry name" value="nth"/>
    <property type="match status" value="1"/>
</dbReference>
<dbReference type="CDD" id="cd00056">
    <property type="entry name" value="ENDO3c"/>
    <property type="match status" value="1"/>
</dbReference>
<dbReference type="GO" id="GO:0140078">
    <property type="term" value="F:class I DNA-(apurinic or apyrimidinic site) endonuclease activity"/>
    <property type="evidence" value="ECO:0007669"/>
    <property type="project" value="UniProtKB-EC"/>
</dbReference>
<dbReference type="GO" id="GO:0006285">
    <property type="term" value="P:base-excision repair, AP site formation"/>
    <property type="evidence" value="ECO:0007669"/>
    <property type="project" value="TreeGrafter"/>
</dbReference>
<sequence length="210" mass="23014">MDSASAHRIVDILRATYPEARTSLDHTSPFELLVATVLSAQTTDARVNTITPELFRRWPTPRALAAASTDEVEAVVRPLGFQKRRAAQAVAVAQRLLEAFDGEVPRGAAELESLPGVGRKTANVVRGNCFGEPALTVDTHVGRLSRRFGWSESENPAKVEKDVCTLLPHTDWTQLSHDMIWHGRAVCTAQSPRCHECVLVELCPAVGVER</sequence>
<comment type="caution">
    <text evidence="14">The sequence shown here is derived from an EMBL/GenBank/DDBJ whole genome shotgun (WGS) entry which is preliminary data.</text>
</comment>
<dbReference type="InterPro" id="IPR023170">
    <property type="entry name" value="HhH_base_excis_C"/>
</dbReference>
<dbReference type="PANTHER" id="PTHR10359">
    <property type="entry name" value="A/G-SPECIFIC ADENINE GLYCOSYLASE/ENDONUCLEASE III"/>
    <property type="match status" value="1"/>
</dbReference>
<evidence type="ECO:0000256" key="4">
    <source>
        <dbReference type="ARBA" id="ARBA00022763"/>
    </source>
</evidence>
<dbReference type="FunFam" id="1.10.1670.10:FF:000001">
    <property type="entry name" value="Endonuclease III"/>
    <property type="match status" value="1"/>
</dbReference>
<dbReference type="Gene3D" id="1.10.340.30">
    <property type="entry name" value="Hypothetical protein, domain 2"/>
    <property type="match status" value="1"/>
</dbReference>
<name>A0A3P1SFY8_9ACTO</name>
<evidence type="ECO:0000259" key="13">
    <source>
        <dbReference type="SMART" id="SM00478"/>
    </source>
</evidence>
<feature type="binding site" evidence="12">
    <location>
        <position position="203"/>
    </location>
    <ligand>
        <name>[4Fe-4S] cluster</name>
        <dbReference type="ChEBI" id="CHEBI:49883"/>
    </ligand>
</feature>
<evidence type="ECO:0000256" key="8">
    <source>
        <dbReference type="ARBA" id="ARBA00023125"/>
    </source>
</evidence>
<proteinExistence type="inferred from homology"/>
<dbReference type="GO" id="GO:0051539">
    <property type="term" value="F:4 iron, 4 sulfur cluster binding"/>
    <property type="evidence" value="ECO:0007669"/>
    <property type="project" value="UniProtKB-UniRule"/>
</dbReference>
<dbReference type="FunFam" id="1.10.340.30:FF:000001">
    <property type="entry name" value="Endonuclease III"/>
    <property type="match status" value="1"/>
</dbReference>
<keyword evidence="14" id="KW-0540">Nuclease</keyword>
<dbReference type="SMART" id="SM00525">
    <property type="entry name" value="FES"/>
    <property type="match status" value="1"/>
</dbReference>
<comment type="function">
    <text evidence="12">DNA repair enzyme that has both DNA N-glycosylase activity and AP-lyase activity. The DNA N-glycosylase activity releases various damaged pyrimidines from DNA by cleaving the N-glycosidic bond, leaving an AP (apurinic/apyrimidinic) site. The AP-lyase activity cleaves the phosphodiester bond 3' to the AP site by a beta-elimination, leaving a 3'-terminal unsaturated sugar and a product with a terminal 5'-phosphate.</text>
</comment>
<dbReference type="InterPro" id="IPR003265">
    <property type="entry name" value="HhH-GPD_domain"/>
</dbReference>
<evidence type="ECO:0000256" key="7">
    <source>
        <dbReference type="ARBA" id="ARBA00023014"/>
    </source>
</evidence>
<accession>A0A3P1SFY8</accession>
<organism evidence="14 15">
    <name type="scientific">Schaalia canis</name>
    <dbReference type="NCBI Taxonomy" id="100469"/>
    <lineage>
        <taxon>Bacteria</taxon>
        <taxon>Bacillati</taxon>
        <taxon>Actinomycetota</taxon>
        <taxon>Actinomycetes</taxon>
        <taxon>Actinomycetales</taxon>
        <taxon>Actinomycetaceae</taxon>
        <taxon>Schaalia</taxon>
    </lineage>
</organism>
<feature type="domain" description="HhH-GPD" evidence="13">
    <location>
        <begin position="38"/>
        <end position="185"/>
    </location>
</feature>
<comment type="similarity">
    <text evidence="1 12">Belongs to the Nth/MutY family.</text>
</comment>
<dbReference type="OrthoDB" id="9800977at2"/>
<keyword evidence="7 12" id="KW-0411">Iron-sulfur</keyword>
<feature type="binding site" evidence="12">
    <location>
        <position position="194"/>
    </location>
    <ligand>
        <name>[4Fe-4S] cluster</name>
        <dbReference type="ChEBI" id="CHEBI:49883"/>
    </ligand>
</feature>
<dbReference type="GO" id="GO:0003677">
    <property type="term" value="F:DNA binding"/>
    <property type="evidence" value="ECO:0007669"/>
    <property type="project" value="UniProtKB-UniRule"/>
</dbReference>
<keyword evidence="9 12" id="KW-0234">DNA repair</keyword>
<feature type="binding site" evidence="12">
    <location>
        <position position="197"/>
    </location>
    <ligand>
        <name>[4Fe-4S] cluster</name>
        <dbReference type="ChEBI" id="CHEBI:49883"/>
    </ligand>
</feature>
<evidence type="ECO:0000256" key="9">
    <source>
        <dbReference type="ARBA" id="ARBA00023204"/>
    </source>
</evidence>
<dbReference type="Proteomes" id="UP000280444">
    <property type="component" value="Unassembled WGS sequence"/>
</dbReference>
<gene>
    <name evidence="12 14" type="primary">nth</name>
    <name evidence="14" type="ORF">EII11_03600</name>
</gene>
<dbReference type="EC" id="4.2.99.18" evidence="12"/>
<dbReference type="RefSeq" id="WP_124868971.1">
    <property type="nucleotide sequence ID" value="NZ_RQZF01000002.1"/>
</dbReference>
<keyword evidence="11 12" id="KW-0326">Glycosidase</keyword>
<dbReference type="Pfam" id="PF00730">
    <property type="entry name" value="HhH-GPD"/>
    <property type="match status" value="1"/>
</dbReference>
<dbReference type="HAMAP" id="MF_00942">
    <property type="entry name" value="Nth"/>
    <property type="match status" value="1"/>
</dbReference>
<keyword evidence="14" id="KW-0255">Endonuclease</keyword>
<dbReference type="Pfam" id="PF00633">
    <property type="entry name" value="HHH"/>
    <property type="match status" value="1"/>
</dbReference>
<evidence type="ECO:0000313" key="14">
    <source>
        <dbReference type="EMBL" id="RRC95944.1"/>
    </source>
</evidence>
<protein>
    <recommendedName>
        <fullName evidence="12">Endonuclease III</fullName>
        <ecNumber evidence="12">4.2.99.18</ecNumber>
    </recommendedName>
    <alternativeName>
        <fullName evidence="12">DNA-(apurinic or apyrimidinic site) lyase</fullName>
    </alternativeName>
</protein>
<keyword evidence="6 12" id="KW-0408">Iron</keyword>
<keyword evidence="15" id="KW-1185">Reference proteome</keyword>
<dbReference type="Pfam" id="PF10576">
    <property type="entry name" value="EndIII_4Fe-2S"/>
    <property type="match status" value="1"/>
</dbReference>
<comment type="catalytic activity">
    <reaction evidence="12">
        <text>2'-deoxyribonucleotide-(2'-deoxyribose 5'-phosphate)-2'-deoxyribonucleotide-DNA = a 3'-end 2'-deoxyribonucleotide-(2,3-dehydro-2,3-deoxyribose 5'-phosphate)-DNA + a 5'-end 5'-phospho-2'-deoxyribonucleoside-DNA + H(+)</text>
        <dbReference type="Rhea" id="RHEA:66592"/>
        <dbReference type="Rhea" id="RHEA-COMP:13180"/>
        <dbReference type="Rhea" id="RHEA-COMP:16897"/>
        <dbReference type="Rhea" id="RHEA-COMP:17067"/>
        <dbReference type="ChEBI" id="CHEBI:15378"/>
        <dbReference type="ChEBI" id="CHEBI:136412"/>
        <dbReference type="ChEBI" id="CHEBI:157695"/>
        <dbReference type="ChEBI" id="CHEBI:167181"/>
        <dbReference type="EC" id="4.2.99.18"/>
    </reaction>
</comment>
<evidence type="ECO:0000256" key="2">
    <source>
        <dbReference type="ARBA" id="ARBA00022485"/>
    </source>
</evidence>
<evidence type="ECO:0000256" key="11">
    <source>
        <dbReference type="ARBA" id="ARBA00023295"/>
    </source>
</evidence>
<dbReference type="GO" id="GO:0046872">
    <property type="term" value="F:metal ion binding"/>
    <property type="evidence" value="ECO:0007669"/>
    <property type="project" value="UniProtKB-KW"/>
</dbReference>
<dbReference type="SMART" id="SM00478">
    <property type="entry name" value="ENDO3c"/>
    <property type="match status" value="1"/>
</dbReference>
<dbReference type="InterPro" id="IPR005759">
    <property type="entry name" value="Nth"/>
</dbReference>
<dbReference type="InterPro" id="IPR000445">
    <property type="entry name" value="HhH_motif"/>
</dbReference>
<reference evidence="14 15" key="1">
    <citation type="submission" date="2018-11" db="EMBL/GenBank/DDBJ databases">
        <title>Genomes From Bacteria Associated with the Canine Oral Cavity: a Test Case for Automated Genome-Based Taxonomic Assignment.</title>
        <authorList>
            <person name="Coil D.A."/>
            <person name="Jospin G."/>
            <person name="Darling A.E."/>
            <person name="Wallis C."/>
            <person name="Davis I.J."/>
            <person name="Harris S."/>
            <person name="Eisen J.A."/>
            <person name="Holcombe L.J."/>
            <person name="O'Flynn C."/>
        </authorList>
    </citation>
    <scope>NUCLEOTIDE SEQUENCE [LARGE SCALE GENOMIC DNA]</scope>
    <source>
        <strain evidence="14 15">OH770</strain>
    </source>
</reference>
<keyword evidence="5 12" id="KW-0378">Hydrolase</keyword>
<keyword evidence="8 12" id="KW-0238">DNA-binding</keyword>
<comment type="cofactor">
    <cofactor evidence="12">
        <name>[4Fe-4S] cluster</name>
        <dbReference type="ChEBI" id="CHEBI:49883"/>
    </cofactor>
    <text evidence="12">Binds 1 [4Fe-4S] cluster.</text>
</comment>
<keyword evidence="4 12" id="KW-0227">DNA damage</keyword>
<evidence type="ECO:0000256" key="10">
    <source>
        <dbReference type="ARBA" id="ARBA00023239"/>
    </source>
</evidence>
<evidence type="ECO:0000256" key="1">
    <source>
        <dbReference type="ARBA" id="ARBA00008343"/>
    </source>
</evidence>
<evidence type="ECO:0000256" key="12">
    <source>
        <dbReference type="HAMAP-Rule" id="MF_00942"/>
    </source>
</evidence>
<dbReference type="AlphaFoldDB" id="A0A3P1SFY8"/>
<dbReference type="PIRSF" id="PIRSF001435">
    <property type="entry name" value="Nth"/>
    <property type="match status" value="1"/>
</dbReference>
<dbReference type="PROSITE" id="PS00764">
    <property type="entry name" value="ENDONUCLEASE_III_1"/>
    <property type="match status" value="1"/>
</dbReference>
<evidence type="ECO:0000256" key="3">
    <source>
        <dbReference type="ARBA" id="ARBA00022723"/>
    </source>
</evidence>
<dbReference type="PANTHER" id="PTHR10359:SF18">
    <property type="entry name" value="ENDONUCLEASE III"/>
    <property type="match status" value="1"/>
</dbReference>